<dbReference type="STRING" id="392333.SAMN05660860_03352"/>
<dbReference type="EMBL" id="FNGU01000012">
    <property type="protein sequence ID" value="SDM89480.1"/>
    <property type="molecule type" value="Genomic_DNA"/>
</dbReference>
<name>A0A1G9WYD4_9BACT</name>
<evidence type="ECO:0000313" key="1">
    <source>
        <dbReference type="EMBL" id="SDM89480.1"/>
    </source>
</evidence>
<organism evidence="1 2">
    <name type="scientific">Geoalkalibacter ferrihydriticus</name>
    <dbReference type="NCBI Taxonomy" id="392333"/>
    <lineage>
        <taxon>Bacteria</taxon>
        <taxon>Pseudomonadati</taxon>
        <taxon>Thermodesulfobacteriota</taxon>
        <taxon>Desulfuromonadia</taxon>
        <taxon>Desulfuromonadales</taxon>
        <taxon>Geoalkalibacteraceae</taxon>
        <taxon>Geoalkalibacter</taxon>
    </lineage>
</organism>
<dbReference type="Proteomes" id="UP000182146">
    <property type="component" value="Unassembled WGS sequence"/>
</dbReference>
<dbReference type="AlphaFoldDB" id="A0A1G9WYD4"/>
<evidence type="ECO:0000313" key="2">
    <source>
        <dbReference type="Proteomes" id="UP000182146"/>
    </source>
</evidence>
<protein>
    <submittedName>
        <fullName evidence="1">Uncharacterized protein</fullName>
    </submittedName>
</protein>
<gene>
    <name evidence="1" type="ORF">SAMN05660860_03352</name>
</gene>
<proteinExistence type="predicted"/>
<accession>A0A1G9WYD4</accession>
<reference evidence="1 2" key="1">
    <citation type="submission" date="2016-10" db="EMBL/GenBank/DDBJ databases">
        <authorList>
            <person name="de Groot N.N."/>
        </authorList>
    </citation>
    <scope>NUCLEOTIDE SEQUENCE [LARGE SCALE GENOMIC DNA]</scope>
    <source>
        <strain evidence="1 2">DSM 17813</strain>
    </source>
</reference>
<sequence>MQPSGLEKIKKFLGNIFIERFGLMRQRRHAGFHDPVKFQMGLKFGITGLLEQPFFKGQVSLGVLIQPPEKLLKPPGWLNPVPHPV</sequence>